<feature type="coiled-coil region" evidence="13">
    <location>
        <begin position="160"/>
        <end position="187"/>
    </location>
</feature>
<keyword evidence="6" id="KW-0812">Transmembrane</keyword>
<evidence type="ECO:0000313" key="15">
    <source>
        <dbReference type="Proteomes" id="UP000799291"/>
    </source>
</evidence>
<evidence type="ECO:0000256" key="9">
    <source>
        <dbReference type="ARBA" id="ARBA00022989"/>
    </source>
</evidence>
<organism evidence="14 15">
    <name type="scientific">Lentithecium fluviatile CBS 122367</name>
    <dbReference type="NCBI Taxonomy" id="1168545"/>
    <lineage>
        <taxon>Eukaryota</taxon>
        <taxon>Fungi</taxon>
        <taxon>Dikarya</taxon>
        <taxon>Ascomycota</taxon>
        <taxon>Pezizomycotina</taxon>
        <taxon>Dothideomycetes</taxon>
        <taxon>Pleosporomycetidae</taxon>
        <taxon>Pleosporales</taxon>
        <taxon>Massarineae</taxon>
        <taxon>Lentitheciaceae</taxon>
        <taxon>Lentithecium</taxon>
    </lineage>
</organism>
<keyword evidence="7" id="KW-0732">Signal</keyword>
<evidence type="ECO:0000313" key="14">
    <source>
        <dbReference type="EMBL" id="KAF2689827.1"/>
    </source>
</evidence>
<dbReference type="GO" id="GO:0048288">
    <property type="term" value="P:nuclear membrane fusion involved in karyogamy"/>
    <property type="evidence" value="ECO:0007669"/>
    <property type="project" value="InterPro"/>
</dbReference>
<reference evidence="14" key="1">
    <citation type="journal article" date="2020" name="Stud. Mycol.">
        <title>101 Dothideomycetes genomes: a test case for predicting lifestyles and emergence of pathogens.</title>
        <authorList>
            <person name="Haridas S."/>
            <person name="Albert R."/>
            <person name="Binder M."/>
            <person name="Bloem J."/>
            <person name="Labutti K."/>
            <person name="Salamov A."/>
            <person name="Andreopoulos B."/>
            <person name="Baker S."/>
            <person name="Barry K."/>
            <person name="Bills G."/>
            <person name="Bluhm B."/>
            <person name="Cannon C."/>
            <person name="Castanera R."/>
            <person name="Culley D."/>
            <person name="Daum C."/>
            <person name="Ezra D."/>
            <person name="Gonzalez J."/>
            <person name="Henrissat B."/>
            <person name="Kuo A."/>
            <person name="Liang C."/>
            <person name="Lipzen A."/>
            <person name="Lutzoni F."/>
            <person name="Magnuson J."/>
            <person name="Mondo S."/>
            <person name="Nolan M."/>
            <person name="Ohm R."/>
            <person name="Pangilinan J."/>
            <person name="Park H.-J."/>
            <person name="Ramirez L."/>
            <person name="Alfaro M."/>
            <person name="Sun H."/>
            <person name="Tritt A."/>
            <person name="Yoshinaga Y."/>
            <person name="Zwiers L.-H."/>
            <person name="Turgeon B."/>
            <person name="Goodwin S."/>
            <person name="Spatafora J."/>
            <person name="Crous P."/>
            <person name="Grigoriev I."/>
        </authorList>
    </citation>
    <scope>NUCLEOTIDE SEQUENCE</scope>
    <source>
        <strain evidence="14">CBS 122367</strain>
    </source>
</reference>
<dbReference type="OrthoDB" id="5311848at2759"/>
<dbReference type="InterPro" id="IPR007292">
    <property type="entry name" value="Nuclear_fusion_Kar5"/>
</dbReference>
<evidence type="ECO:0000256" key="2">
    <source>
        <dbReference type="ARBA" id="ARBA00004126"/>
    </source>
</evidence>
<gene>
    <name evidence="14" type="ORF">K458DRAFT_275408</name>
</gene>
<dbReference type="AlphaFoldDB" id="A0A6G1JGY0"/>
<proteinExistence type="inferred from homology"/>
<dbReference type="GO" id="GO:0031965">
    <property type="term" value="C:nuclear membrane"/>
    <property type="evidence" value="ECO:0007669"/>
    <property type="project" value="UniProtKB-SubCell"/>
</dbReference>
<feature type="non-terminal residue" evidence="14">
    <location>
        <position position="1"/>
    </location>
</feature>
<dbReference type="PANTHER" id="PTHR28012">
    <property type="entry name" value="NUCLEAR FUSION PROTEIN KAR5"/>
    <property type="match status" value="1"/>
</dbReference>
<keyword evidence="15" id="KW-1185">Reference proteome</keyword>
<comment type="similarity">
    <text evidence="4">Belongs to the KAR5 family.</text>
</comment>
<keyword evidence="8" id="KW-0256">Endoplasmic reticulum</keyword>
<evidence type="ECO:0000256" key="1">
    <source>
        <dbReference type="ARBA" id="ARBA00003389"/>
    </source>
</evidence>
<evidence type="ECO:0000256" key="4">
    <source>
        <dbReference type="ARBA" id="ARBA00010473"/>
    </source>
</evidence>
<evidence type="ECO:0000256" key="6">
    <source>
        <dbReference type="ARBA" id="ARBA00022692"/>
    </source>
</evidence>
<name>A0A6G1JGY0_9PLEO</name>
<evidence type="ECO:0000256" key="10">
    <source>
        <dbReference type="ARBA" id="ARBA00023136"/>
    </source>
</evidence>
<dbReference type="GO" id="GO:0005789">
    <property type="term" value="C:endoplasmic reticulum membrane"/>
    <property type="evidence" value="ECO:0007669"/>
    <property type="project" value="UniProtKB-SubCell"/>
</dbReference>
<keyword evidence="11" id="KW-0325">Glycoprotein</keyword>
<keyword evidence="13" id="KW-0175">Coiled coil</keyword>
<comment type="function">
    <text evidence="1">Required for nuclear membrane fusion during karyogamy.</text>
</comment>
<keyword evidence="9" id="KW-1133">Transmembrane helix</keyword>
<keyword evidence="5" id="KW-0415">Karyogamy</keyword>
<comment type="subcellular location">
    <subcellularLocation>
        <location evidence="3">Endoplasmic reticulum membrane</location>
    </subcellularLocation>
    <subcellularLocation>
        <location evidence="2">Nucleus membrane</location>
    </subcellularLocation>
</comment>
<evidence type="ECO:0000256" key="12">
    <source>
        <dbReference type="ARBA" id="ARBA00023242"/>
    </source>
</evidence>
<dbReference type="PANTHER" id="PTHR28012:SF1">
    <property type="entry name" value="NUCLEAR FUSION PROTEIN KAR5"/>
    <property type="match status" value="1"/>
</dbReference>
<evidence type="ECO:0000256" key="13">
    <source>
        <dbReference type="SAM" id="Coils"/>
    </source>
</evidence>
<dbReference type="EMBL" id="MU005571">
    <property type="protein sequence ID" value="KAF2689827.1"/>
    <property type="molecule type" value="Genomic_DNA"/>
</dbReference>
<keyword evidence="10" id="KW-0472">Membrane</keyword>
<evidence type="ECO:0000256" key="8">
    <source>
        <dbReference type="ARBA" id="ARBA00022824"/>
    </source>
</evidence>
<feature type="non-terminal residue" evidence="14">
    <location>
        <position position="345"/>
    </location>
</feature>
<sequence>LAAMKLMSECKLLDNPSDFAKAHPDLYLDDVKVEYAVKLANCEIVGAQPDQPFAPPHCEVFIPSAEACVKRSWNLWGRAQQQPSQHLPCYPPATESNLHRCLKTLRSSPQYWTSFSNAKFRAVNMCQLSRHAIEREKTLQLHKNLTHITFRVQVAMRSFKQFAEDARREAQQDREQAKQQIQTFQVEIATMHDMVVSNISTYNARFDEAMDTSMSRAIAAVREGQTDVLTSIAAELESFYYGLRAEGSQLAAAMNAEIQQHHEKALLALQIEHGAMMESYSIMSDSLDDANGKVNDINEKVDVIDNQTDKSLSKMDVLHDRLDGLGTKFKTVERAFMLLDALLSL</sequence>
<keyword evidence="12" id="KW-0539">Nucleus</keyword>
<dbReference type="Proteomes" id="UP000799291">
    <property type="component" value="Unassembled WGS sequence"/>
</dbReference>
<protein>
    <submittedName>
        <fullName evidence="14">Uncharacterized protein</fullName>
    </submittedName>
</protein>
<evidence type="ECO:0000256" key="7">
    <source>
        <dbReference type="ARBA" id="ARBA00022729"/>
    </source>
</evidence>
<evidence type="ECO:0000256" key="3">
    <source>
        <dbReference type="ARBA" id="ARBA00004586"/>
    </source>
</evidence>
<accession>A0A6G1JGY0</accession>
<dbReference type="GO" id="GO:0000742">
    <property type="term" value="P:karyogamy involved in conjugation with cellular fusion"/>
    <property type="evidence" value="ECO:0007669"/>
    <property type="project" value="InterPro"/>
</dbReference>
<evidence type="ECO:0000256" key="5">
    <source>
        <dbReference type="ARBA" id="ARBA00022459"/>
    </source>
</evidence>
<evidence type="ECO:0000256" key="11">
    <source>
        <dbReference type="ARBA" id="ARBA00023180"/>
    </source>
</evidence>